<dbReference type="RefSeq" id="WP_013863156.1">
    <property type="nucleotide sequence ID" value="NC_015635.1"/>
</dbReference>
<dbReference type="OrthoDB" id="2014935at2"/>
<organism evidence="1 2">
    <name type="scientific">Microlunatus phosphovorus (strain ATCC 700054 / DSM 10555 / JCM 9379 / NBRC 101784 / NCIMB 13414 / VKM Ac-1990 / NM-1)</name>
    <dbReference type="NCBI Taxonomy" id="1032480"/>
    <lineage>
        <taxon>Bacteria</taxon>
        <taxon>Bacillati</taxon>
        <taxon>Actinomycetota</taxon>
        <taxon>Actinomycetes</taxon>
        <taxon>Propionibacteriales</taxon>
        <taxon>Propionibacteriaceae</taxon>
        <taxon>Microlunatus</taxon>
    </lineage>
</organism>
<reference evidence="1 2" key="1">
    <citation type="submission" date="2011-05" db="EMBL/GenBank/DDBJ databases">
        <title>Whole genome sequence of Microlunatus phosphovorus NM-1.</title>
        <authorList>
            <person name="Hosoyama A."/>
            <person name="Sasaki K."/>
            <person name="Harada T."/>
            <person name="Igarashi R."/>
            <person name="Kawakoshi A."/>
            <person name="Sasagawa M."/>
            <person name="Fukada J."/>
            <person name="Nakamura S."/>
            <person name="Katano Y."/>
            <person name="Hanada S."/>
            <person name="Kamagata Y."/>
            <person name="Nakamura N."/>
            <person name="Yamazaki S."/>
            <person name="Fujita N."/>
        </authorList>
    </citation>
    <scope>NUCLEOTIDE SEQUENCE [LARGE SCALE GENOMIC DNA]</scope>
    <source>
        <strain evidence="2">ATCC 700054 / DSM 10555 / JCM 9379 / NBRC 101784 / NCIMB 13414 / VKM Ac-1990 / NM-1</strain>
    </source>
</reference>
<dbReference type="EMBL" id="AP012204">
    <property type="protein sequence ID" value="BAK35284.1"/>
    <property type="molecule type" value="Genomic_DNA"/>
</dbReference>
<dbReference type="STRING" id="1032480.MLP_22700"/>
<proteinExistence type="predicted"/>
<dbReference type="eggNOG" id="ENOG50342U5">
    <property type="taxonomic scope" value="Bacteria"/>
</dbReference>
<gene>
    <name evidence="1" type="ordered locus">MLP_22700</name>
</gene>
<protein>
    <submittedName>
        <fullName evidence="1">Uncharacterized protein</fullName>
    </submittedName>
</protein>
<name>F5XER8_MICPN</name>
<evidence type="ECO:0000313" key="2">
    <source>
        <dbReference type="Proteomes" id="UP000007947"/>
    </source>
</evidence>
<evidence type="ECO:0000313" key="1">
    <source>
        <dbReference type="EMBL" id="BAK35284.1"/>
    </source>
</evidence>
<dbReference type="AlphaFoldDB" id="F5XER8"/>
<dbReference type="HOGENOM" id="CLU_2001255_0_0_11"/>
<sequence length="124" mass="13092">MSDDHLLVERMLGTAVDPGYPVRVHTFVAPGELDYQVRYAAVDIPMDALPALLDAAGLTTAEAAAYSLVMLPSGWFTEPGDPPEWWPTDPASLADQTVRPASPSGWLVAGHQGGTLYVLATSAG</sequence>
<keyword evidence="2" id="KW-1185">Reference proteome</keyword>
<accession>F5XER8</accession>
<dbReference type="Proteomes" id="UP000007947">
    <property type="component" value="Chromosome"/>
</dbReference>
<dbReference type="KEGG" id="mph:MLP_22700"/>